<evidence type="ECO:0000313" key="2">
    <source>
        <dbReference type="Proteomes" id="UP000601108"/>
    </source>
</evidence>
<dbReference type="Proteomes" id="UP000601108">
    <property type="component" value="Unassembled WGS sequence"/>
</dbReference>
<protein>
    <submittedName>
        <fullName evidence="1">Uncharacterized protein</fullName>
    </submittedName>
</protein>
<reference evidence="1 2" key="1">
    <citation type="journal article" date="2014" name="Int. J. Syst. Evol. Microbiol.">
        <title>Complete genome sequence of Corynebacterium casei LMG S-19264T (=DSM 44701T), isolated from a smear-ripened cheese.</title>
        <authorList>
            <consortium name="US DOE Joint Genome Institute (JGI-PGF)"/>
            <person name="Walter F."/>
            <person name="Albersmeier A."/>
            <person name="Kalinowski J."/>
            <person name="Ruckert C."/>
        </authorList>
    </citation>
    <scope>NUCLEOTIDE SEQUENCE [LARGE SCALE GENOMIC DNA]</scope>
    <source>
        <strain evidence="1 2">KCTC 12285</strain>
    </source>
</reference>
<dbReference type="EMBL" id="BMWS01000011">
    <property type="protein sequence ID" value="GGX17504.1"/>
    <property type="molecule type" value="Genomic_DNA"/>
</dbReference>
<evidence type="ECO:0000313" key="1">
    <source>
        <dbReference type="EMBL" id="GGX17504.1"/>
    </source>
</evidence>
<keyword evidence="2" id="KW-1185">Reference proteome</keyword>
<dbReference type="AlphaFoldDB" id="A0A918JUW6"/>
<accession>A0A918JUW6</accession>
<sequence length="276" mass="31512">MLKVAKTLPLKDFMEANSAVILGSEPSFGEQVKPIVEEESLHFDIYADGSIARSGSEDSKVASYTYYDKNGEAHELGQWRIKINDTRYKNGKEKKPKTGDYVVRYSPIYEADIYYAKIPGKMHLINIKKKPLNYKKDDLLISYFHNSNREYVDIGAFASFIGALAEVSYDDVVLNGFTNADGIGNPSKTHVNGIYGDLRYFNKNKVKKKLLITSPEFDELRQNNFINALYKFGYKGMASFKYGEKNDKLVHHGKHVKGHKNHLHIQGYDLNHIKKQ</sequence>
<organism evidence="1 2">
    <name type="scientific">Aquimarina muelleri</name>
    <dbReference type="NCBI Taxonomy" id="279356"/>
    <lineage>
        <taxon>Bacteria</taxon>
        <taxon>Pseudomonadati</taxon>
        <taxon>Bacteroidota</taxon>
        <taxon>Flavobacteriia</taxon>
        <taxon>Flavobacteriales</taxon>
        <taxon>Flavobacteriaceae</taxon>
        <taxon>Aquimarina</taxon>
    </lineage>
</organism>
<gene>
    <name evidence="1" type="ORF">GCM10007384_18620</name>
</gene>
<comment type="caution">
    <text evidence="1">The sequence shown here is derived from an EMBL/GenBank/DDBJ whole genome shotgun (WGS) entry which is preliminary data.</text>
</comment>
<proteinExistence type="predicted"/>
<name>A0A918JUW6_9FLAO</name>